<evidence type="ECO:0000313" key="4">
    <source>
        <dbReference type="Proteomes" id="UP000245021"/>
    </source>
</evidence>
<dbReference type="SUPFAM" id="SSF53098">
    <property type="entry name" value="Ribonuclease H-like"/>
    <property type="match status" value="1"/>
</dbReference>
<gene>
    <name evidence="3" type="ORF">NtB2_00295</name>
</gene>
<sequence length="289" mass="34103">MTNPEMIRMIQEEHLNITQSCLLFGLNRSSFYDQTQRKLSSSEQRRRTLALEIKSLYESSKQIYGAPKIHHQLAQKGITVGLKLVQKLMHEQGIKSVVNKKFKPARNKSDNISRENLIVIEPHAMNQVWSTDITYIHTQTQGWVYLSTIMDRYSKKIIAWDISQRMTTDLVNRTLEKAIRLRGTSKGLLLHSDQGSQYTSHEYNQLLESHKIKHSYSRKGYPYHNASLESWHGHLKREWLYRHSIKDFNQAKHEVFWYIESFYNNNRIHQGLNYLTPNEFENKQLKLAA</sequence>
<name>A0A2R5HDL9_9LACT</name>
<evidence type="ECO:0000313" key="3">
    <source>
        <dbReference type="EMBL" id="GBG96184.1"/>
    </source>
</evidence>
<comment type="caution">
    <text evidence="3">The sequence shown here is derived from an EMBL/GenBank/DDBJ whole genome shotgun (WGS) entry which is preliminary data.</text>
</comment>
<dbReference type="PANTHER" id="PTHR46889:SF4">
    <property type="entry name" value="TRANSPOSASE INSO FOR INSERTION SEQUENCE ELEMENT IS911B-RELATED"/>
    <property type="match status" value="1"/>
</dbReference>
<feature type="domain" description="Integrase catalytic" evidence="2">
    <location>
        <begin position="118"/>
        <end position="285"/>
    </location>
</feature>
<dbReference type="GO" id="GO:0015074">
    <property type="term" value="P:DNA integration"/>
    <property type="evidence" value="ECO:0007669"/>
    <property type="project" value="InterPro"/>
</dbReference>
<evidence type="ECO:0000259" key="2">
    <source>
        <dbReference type="PROSITE" id="PS50994"/>
    </source>
</evidence>
<comment type="function">
    <text evidence="1">Involved in the transposition of the insertion sequence.</text>
</comment>
<dbReference type="PROSITE" id="PS50994">
    <property type="entry name" value="INTEGRASE"/>
    <property type="match status" value="1"/>
</dbReference>
<dbReference type="InterPro" id="IPR001584">
    <property type="entry name" value="Integrase_cat-core"/>
</dbReference>
<accession>A0A2R5HDL9</accession>
<dbReference type="EMBL" id="BFFO01000002">
    <property type="protein sequence ID" value="GBG96184.1"/>
    <property type="molecule type" value="Genomic_DNA"/>
</dbReference>
<keyword evidence="4" id="KW-1185">Reference proteome</keyword>
<proteinExistence type="predicted"/>
<dbReference type="InterPro" id="IPR036397">
    <property type="entry name" value="RNaseH_sf"/>
</dbReference>
<dbReference type="Gene3D" id="3.30.420.10">
    <property type="entry name" value="Ribonuclease H-like superfamily/Ribonuclease H"/>
    <property type="match status" value="1"/>
</dbReference>
<dbReference type="NCBIfam" id="NF033516">
    <property type="entry name" value="transpos_IS3"/>
    <property type="match status" value="1"/>
</dbReference>
<dbReference type="GO" id="GO:0003676">
    <property type="term" value="F:nucleic acid binding"/>
    <property type="evidence" value="ECO:0007669"/>
    <property type="project" value="InterPro"/>
</dbReference>
<dbReference type="Proteomes" id="UP000245021">
    <property type="component" value="Unassembled WGS sequence"/>
</dbReference>
<dbReference type="Pfam" id="PF00665">
    <property type="entry name" value="rve"/>
    <property type="match status" value="1"/>
</dbReference>
<dbReference type="InterPro" id="IPR012337">
    <property type="entry name" value="RNaseH-like_sf"/>
</dbReference>
<dbReference type="PANTHER" id="PTHR46889">
    <property type="entry name" value="TRANSPOSASE INSF FOR INSERTION SEQUENCE IS3B-RELATED"/>
    <property type="match status" value="1"/>
</dbReference>
<dbReference type="InterPro" id="IPR048020">
    <property type="entry name" value="Transpos_IS3"/>
</dbReference>
<organism evidence="3 4">
    <name type="scientific">Lactococcus termiticola</name>
    <dbReference type="NCBI Taxonomy" id="2169526"/>
    <lineage>
        <taxon>Bacteria</taxon>
        <taxon>Bacillati</taxon>
        <taxon>Bacillota</taxon>
        <taxon>Bacilli</taxon>
        <taxon>Lactobacillales</taxon>
        <taxon>Streptococcaceae</taxon>
        <taxon>Lactococcus</taxon>
    </lineage>
</organism>
<dbReference type="InterPro" id="IPR025948">
    <property type="entry name" value="HTH-like_dom"/>
</dbReference>
<protein>
    <submittedName>
        <fullName evidence="3">Transposase</fullName>
    </submittedName>
</protein>
<dbReference type="Pfam" id="PF13333">
    <property type="entry name" value="rve_2"/>
    <property type="match status" value="1"/>
</dbReference>
<evidence type="ECO:0000256" key="1">
    <source>
        <dbReference type="ARBA" id="ARBA00002286"/>
    </source>
</evidence>
<dbReference type="InterPro" id="IPR050900">
    <property type="entry name" value="Transposase_IS3/IS150/IS904"/>
</dbReference>
<dbReference type="AlphaFoldDB" id="A0A2R5HDL9"/>
<reference evidence="3 4" key="1">
    <citation type="journal article" date="2018" name="Genome Announc.">
        <title>Draft Genome Sequence of Lactococcus sp. Strain NtB2 (JCM 32569), Isolated from the Gut of the Higher Termite Nasutitermes takasagoensis.</title>
        <authorList>
            <person name="Noda S."/>
            <person name="Aihara C."/>
            <person name="Yuki M."/>
            <person name="Ohkuma M."/>
        </authorList>
    </citation>
    <scope>NUCLEOTIDE SEQUENCE [LARGE SCALE GENOMIC DNA]</scope>
    <source>
        <strain evidence="3 4">NtB2</strain>
    </source>
</reference>
<dbReference type="Pfam" id="PF13276">
    <property type="entry name" value="HTH_21"/>
    <property type="match status" value="1"/>
</dbReference>